<dbReference type="AlphaFoldDB" id="A0A6B9FE03"/>
<evidence type="ECO:0000313" key="3">
    <source>
        <dbReference type="Proteomes" id="UP000012488"/>
    </source>
</evidence>
<dbReference type="NCBIfam" id="TIGR01686">
    <property type="entry name" value="FkbH"/>
    <property type="match status" value="1"/>
</dbReference>
<dbReference type="InterPro" id="IPR036514">
    <property type="entry name" value="SGNH_hydro_sf"/>
</dbReference>
<dbReference type="Gene3D" id="3.40.50.1110">
    <property type="entry name" value="SGNH hydrolase"/>
    <property type="match status" value="1"/>
</dbReference>
<dbReference type="RefSeq" id="WP_010686723.1">
    <property type="nucleotide sequence ID" value="NZ_CP043538.1"/>
</dbReference>
<dbReference type="InterPro" id="IPR049369">
    <property type="entry name" value="BF1531-like_N"/>
</dbReference>
<dbReference type="InterPro" id="IPR010033">
    <property type="entry name" value="HAD_SF_ppase_IIIC"/>
</dbReference>
<dbReference type="InterPro" id="IPR036412">
    <property type="entry name" value="HAD-like_sf"/>
</dbReference>
<feature type="domain" description="BF1531-like N-terminal" evidence="1">
    <location>
        <begin position="73"/>
        <end position="253"/>
    </location>
</feature>
<name>A0A6B9FE03_9HYPH</name>
<dbReference type="InterPro" id="IPR023214">
    <property type="entry name" value="HAD_sf"/>
</dbReference>
<evidence type="ECO:0000313" key="2">
    <source>
        <dbReference type="EMBL" id="QGY00729.1"/>
    </source>
</evidence>
<dbReference type="EMBL" id="CP043538">
    <property type="protein sequence ID" value="QGY00729.1"/>
    <property type="molecule type" value="Genomic_DNA"/>
</dbReference>
<dbReference type="OrthoDB" id="323926at2"/>
<evidence type="ECO:0000259" key="1">
    <source>
        <dbReference type="Pfam" id="PF21211"/>
    </source>
</evidence>
<dbReference type="SUPFAM" id="SSF56784">
    <property type="entry name" value="HAD-like"/>
    <property type="match status" value="1"/>
</dbReference>
<organism evidence="2 3">
    <name type="scientific">Methylobacterium mesophilicum SR1.6/6</name>
    <dbReference type="NCBI Taxonomy" id="908290"/>
    <lineage>
        <taxon>Bacteria</taxon>
        <taxon>Pseudomonadati</taxon>
        <taxon>Pseudomonadota</taxon>
        <taxon>Alphaproteobacteria</taxon>
        <taxon>Hyphomicrobiales</taxon>
        <taxon>Methylobacteriaceae</taxon>
        <taxon>Methylobacterium</taxon>
    </lineage>
</organism>
<dbReference type="KEGG" id="mmes:MMSR116_01490"/>
<dbReference type="Gene3D" id="3.40.50.1000">
    <property type="entry name" value="HAD superfamily/HAD-like"/>
    <property type="match status" value="1"/>
</dbReference>
<sequence>MKAEDLTWLPPPPDDWRDRVAAALADGDRQRAWSSLVALARTRLDFVQTARVNAALLKLFPEAPAHLTTRPVRLAVLGSATQTHLFPALRVAALRRGIWLALYEPDYGQYRQELEDPSPELRAFGADTVLFALDAHHLTQGVRDLADLQAADDAVARSVDGLARCWRAAQDRLGCRVLQQTVLPVFPALFGSNEHRMPGSRHRAVTRLNALIRDRADAAGVDLVAVDDGAARYGIAAWHNPVLWHRAKQEVSPTVSPLYGEWVARILAARQGLSAKCLVFDLDNTLWGGVVGDDGLDGIVIGNGDALGEAFLALQHYGLDQARRGILLAVCSKNDEANALAPFDSHPEMALRRKDIACFVANWDDKAANIRAIARRLNIGLDSLVFVDDNPFERNLVRTELPMVAVPEVPDDPALVPQCLADAGYFEGVVLTEEDRDRTAQYRQNAEREAALDGATDIAAYLRSLDMVLAWSHFDTTNLARIVQLINKTNQFNLTTKRYGEDEIRALMADPEAVGLHFRLTDRFGDNGLIAVVIGLRRGAELVLDTWLMSCRVLKRRVEEATLEVIAAEAERLGATALVGAYRPTPKNGMVRGHYEQLGFRLAEEAEDGTTHWRLDLGGRQRPDLPMQLVKLDR</sequence>
<dbReference type="GO" id="GO:0016788">
    <property type="term" value="F:hydrolase activity, acting on ester bonds"/>
    <property type="evidence" value="ECO:0007669"/>
    <property type="project" value="UniProtKB-ARBA"/>
</dbReference>
<reference evidence="2 3" key="2">
    <citation type="journal article" date="2013" name="Genome Announc.">
        <title>Draft Genome Sequence of Methylobacterium mesophilicum Strain SR1.6/6, Isolated from Citrus sinensis.</title>
        <authorList>
            <person name="Marinho Almeida D."/>
            <person name="Dini-Andreote F."/>
            <person name="Camargo Neves A.A."/>
            <person name="Juca Ramos R.T."/>
            <person name="Andreote F.D."/>
            <person name="Carneiro A.R."/>
            <person name="Oliveira de Souza Lima A."/>
            <person name="Caracciolo Gomes de Sa P.H."/>
            <person name="Ribeiro Barbosa M.S."/>
            <person name="Araujo W.L."/>
            <person name="Silva A."/>
        </authorList>
    </citation>
    <scope>NUCLEOTIDE SEQUENCE [LARGE SCALE GENOMIC DNA]</scope>
    <source>
        <strain evidence="2 3">SR1.6/6</strain>
    </source>
</reference>
<protein>
    <submittedName>
        <fullName evidence="2">HAD-IIIC family phosphatase</fullName>
    </submittedName>
</protein>
<reference evidence="2 3" key="1">
    <citation type="journal article" date="2012" name="Genet. Mol. Biol.">
        <title>Analysis of 16S rRNA and mxaF genes revealing insights into Methylobacterium niche-specific plant association.</title>
        <authorList>
            <person name="Dourado M.N."/>
            <person name="Andreote F.D."/>
            <person name="Dini-Andreote F."/>
            <person name="Conti R."/>
            <person name="Araujo J.M."/>
            <person name="Araujo W.L."/>
        </authorList>
    </citation>
    <scope>NUCLEOTIDE SEQUENCE [LARGE SCALE GENOMIC DNA]</scope>
    <source>
        <strain evidence="2 3">SR1.6/6</strain>
    </source>
</reference>
<dbReference type="Proteomes" id="UP000012488">
    <property type="component" value="Chromosome"/>
</dbReference>
<proteinExistence type="predicted"/>
<accession>A0A6B9FE03</accession>
<dbReference type="NCBIfam" id="TIGR01681">
    <property type="entry name" value="HAD-SF-IIIC"/>
    <property type="match status" value="1"/>
</dbReference>
<dbReference type="InterPro" id="IPR010037">
    <property type="entry name" value="FkbH_domain"/>
</dbReference>
<dbReference type="Pfam" id="PF21211">
    <property type="entry name" value="FkbH_N"/>
    <property type="match status" value="1"/>
</dbReference>
<gene>
    <name evidence="2" type="ORF">MMSR116_01490</name>
</gene>